<evidence type="ECO:0000313" key="11">
    <source>
        <dbReference type="Proteomes" id="UP000243205"/>
    </source>
</evidence>
<evidence type="ECO:0000256" key="4">
    <source>
        <dbReference type="ARBA" id="ARBA00022722"/>
    </source>
</evidence>
<evidence type="ECO:0000256" key="1">
    <source>
        <dbReference type="ARBA" id="ARBA00010555"/>
    </source>
</evidence>
<keyword evidence="7" id="KW-0255">Endonuclease</keyword>
<dbReference type="Gene3D" id="3.60.21.10">
    <property type="match status" value="1"/>
</dbReference>
<reference evidence="11" key="1">
    <citation type="submission" date="2016-10" db="EMBL/GenBank/DDBJ databases">
        <authorList>
            <person name="Varghese N."/>
            <person name="Submissions S."/>
        </authorList>
    </citation>
    <scope>NUCLEOTIDE SEQUENCE [LARGE SCALE GENOMIC DNA]</scope>
    <source>
        <strain evidence="11">DSM 8987</strain>
    </source>
</reference>
<dbReference type="InterPro" id="IPR004593">
    <property type="entry name" value="SbcD"/>
</dbReference>
<dbReference type="Pfam" id="PF12320">
    <property type="entry name" value="SbcD_C"/>
    <property type="match status" value="1"/>
</dbReference>
<dbReference type="AlphaFoldDB" id="A0A1G7AS92"/>
<comment type="subunit">
    <text evidence="2 7">Heterodimer of SbcC and SbcD.</text>
</comment>
<organism evidence="10 11">
    <name type="scientific">Desulfuromonas thiophila</name>
    <dbReference type="NCBI Taxonomy" id="57664"/>
    <lineage>
        <taxon>Bacteria</taxon>
        <taxon>Pseudomonadati</taxon>
        <taxon>Thermodesulfobacteriota</taxon>
        <taxon>Desulfuromonadia</taxon>
        <taxon>Desulfuromonadales</taxon>
        <taxon>Desulfuromonadaceae</taxon>
        <taxon>Desulfuromonas</taxon>
    </lineage>
</organism>
<dbReference type="EMBL" id="FNAQ01000004">
    <property type="protein sequence ID" value="SDE17602.1"/>
    <property type="molecule type" value="Genomic_DNA"/>
</dbReference>
<dbReference type="Gene3D" id="3.30.160.720">
    <property type="match status" value="1"/>
</dbReference>
<keyword evidence="4 7" id="KW-0540">Nuclease</keyword>
<dbReference type="GO" id="GO:0008408">
    <property type="term" value="F:3'-5' exonuclease activity"/>
    <property type="evidence" value="ECO:0007669"/>
    <property type="project" value="InterPro"/>
</dbReference>
<dbReference type="InterPro" id="IPR050535">
    <property type="entry name" value="DNA_Repair-Maintenance_Comp"/>
</dbReference>
<dbReference type="OrthoDB" id="9773856at2"/>
<evidence type="ECO:0000256" key="7">
    <source>
        <dbReference type="RuleBase" id="RU363069"/>
    </source>
</evidence>
<comment type="function">
    <text evidence="7">SbcCD cleaves DNA hairpin structures. These structures can inhibit DNA replication and are intermediates in certain DNA recombination reactions. The complex acts as a 3'-&gt;5' double strand exonuclease that can open hairpins. It also has a 5' single-strand endonuclease activity.</text>
</comment>
<accession>A0A1G7AS92</accession>
<evidence type="ECO:0000259" key="8">
    <source>
        <dbReference type="Pfam" id="PF00149"/>
    </source>
</evidence>
<keyword evidence="6 7" id="KW-0269">Exonuclease</keyword>
<dbReference type="InterPro" id="IPR029052">
    <property type="entry name" value="Metallo-depent_PP-like"/>
</dbReference>
<evidence type="ECO:0000256" key="5">
    <source>
        <dbReference type="ARBA" id="ARBA00022801"/>
    </source>
</evidence>
<name>A0A1G7AS92_9BACT</name>
<evidence type="ECO:0000256" key="2">
    <source>
        <dbReference type="ARBA" id="ARBA00011322"/>
    </source>
</evidence>
<feature type="domain" description="Nuclease SbcCD subunit D C-terminal" evidence="9">
    <location>
        <begin position="284"/>
        <end position="382"/>
    </location>
</feature>
<dbReference type="PANTHER" id="PTHR30337">
    <property type="entry name" value="COMPONENT OF ATP-DEPENDENT DSDNA EXONUCLEASE"/>
    <property type="match status" value="1"/>
</dbReference>
<dbReference type="GO" id="GO:0006260">
    <property type="term" value="P:DNA replication"/>
    <property type="evidence" value="ECO:0007669"/>
    <property type="project" value="UniProtKB-KW"/>
</dbReference>
<protein>
    <recommendedName>
        <fullName evidence="3 7">Nuclease SbcCD subunit D</fullName>
    </recommendedName>
</protein>
<dbReference type="GO" id="GO:0006310">
    <property type="term" value="P:DNA recombination"/>
    <property type="evidence" value="ECO:0007669"/>
    <property type="project" value="UniProtKB-KW"/>
</dbReference>
<dbReference type="GO" id="GO:0004519">
    <property type="term" value="F:endonuclease activity"/>
    <property type="evidence" value="ECO:0007669"/>
    <property type="project" value="UniProtKB-KW"/>
</dbReference>
<proteinExistence type="inferred from homology"/>
<gene>
    <name evidence="7" type="primary">sbcD</name>
    <name evidence="10" type="ORF">SAMN05661003_104177</name>
</gene>
<evidence type="ECO:0000256" key="3">
    <source>
        <dbReference type="ARBA" id="ARBA00013365"/>
    </source>
</evidence>
<dbReference type="PANTHER" id="PTHR30337:SF0">
    <property type="entry name" value="NUCLEASE SBCCD SUBUNIT D"/>
    <property type="match status" value="1"/>
</dbReference>
<dbReference type="InterPro" id="IPR041796">
    <property type="entry name" value="Mre11_N"/>
</dbReference>
<dbReference type="InterPro" id="IPR026843">
    <property type="entry name" value="SbcD_C"/>
</dbReference>
<dbReference type="SUPFAM" id="SSF56300">
    <property type="entry name" value="Metallo-dependent phosphatases"/>
    <property type="match status" value="1"/>
</dbReference>
<keyword evidence="11" id="KW-1185">Reference proteome</keyword>
<evidence type="ECO:0000313" key="10">
    <source>
        <dbReference type="EMBL" id="SDE17602.1"/>
    </source>
</evidence>
<keyword evidence="7" id="KW-0233">DNA recombination</keyword>
<evidence type="ECO:0000256" key="6">
    <source>
        <dbReference type="ARBA" id="ARBA00022839"/>
    </source>
</evidence>
<dbReference type="NCBIfam" id="TIGR00619">
    <property type="entry name" value="sbcd"/>
    <property type="match status" value="1"/>
</dbReference>
<dbReference type="Pfam" id="PF00149">
    <property type="entry name" value="Metallophos"/>
    <property type="match status" value="1"/>
</dbReference>
<keyword evidence="5 7" id="KW-0378">Hydrolase</keyword>
<feature type="domain" description="Calcineurin-like phosphoesterase" evidence="8">
    <location>
        <begin position="1"/>
        <end position="101"/>
    </location>
</feature>
<dbReference type="Proteomes" id="UP000243205">
    <property type="component" value="Unassembled WGS sequence"/>
</dbReference>
<keyword evidence="7" id="KW-0235">DNA replication</keyword>
<comment type="similarity">
    <text evidence="1 7">Belongs to the SbcD family.</text>
</comment>
<dbReference type="InterPro" id="IPR004843">
    <property type="entry name" value="Calcineurin-like_PHP"/>
</dbReference>
<dbReference type="CDD" id="cd00840">
    <property type="entry name" value="MPP_Mre11_N"/>
    <property type="match status" value="1"/>
</dbReference>
<sequence>MNILHTSDWHLGRTLYGRKRYEEFAAFLDWLLKTINQRDIGILLVAGDVFDTSAPSHRAQELYYRFLCRVAASSCRHVVVVAGNHDSPSFLNAPKELLKALNVHVVGSSTASPEDEVLVLRNEQDDPELIVCAVPYLRDRDIRVAEAGESVEDKERKIIEGIRTHYATVAALAEQKREELGADIPIVGTGHLFTAGGQTVDGDGVRELYVGSLAQVTAGIFPAIFDYLALGHLHVPQKVGGSETMRYSGSPLPMGFGEAKQQKSVCQVEFKSTAASVQLIDVPVFQKLERIKGDWDGIRSRIIELSAIDDPERPGFWLEVIYDGTEVIGDLRERLEAAVSGTHMEILRIRNNRIIDRVLGQIHEEETLDDLNVNDVFERCLAVHEVPEDQRPELLRACQETVSSLYEDDVQAE</sequence>
<evidence type="ECO:0000259" key="9">
    <source>
        <dbReference type="Pfam" id="PF12320"/>
    </source>
</evidence>
<dbReference type="RefSeq" id="WP_092077317.1">
    <property type="nucleotide sequence ID" value="NZ_FNAQ01000004.1"/>
</dbReference>
<dbReference type="STRING" id="57664.SAMN05661003_104177"/>